<dbReference type="SUPFAM" id="SSF56801">
    <property type="entry name" value="Acetyl-CoA synthetase-like"/>
    <property type="match status" value="2"/>
</dbReference>
<evidence type="ECO:0000256" key="1">
    <source>
        <dbReference type="ARBA" id="ARBA00022450"/>
    </source>
</evidence>
<dbReference type="Gene3D" id="3.30.559.30">
    <property type="entry name" value="Nonribosomal peptide synthetase, condensation domain"/>
    <property type="match status" value="2"/>
</dbReference>
<evidence type="ECO:0000259" key="5">
    <source>
        <dbReference type="PROSITE" id="PS50075"/>
    </source>
</evidence>
<dbReference type="GO" id="GO:0016874">
    <property type="term" value="F:ligase activity"/>
    <property type="evidence" value="ECO:0007669"/>
    <property type="project" value="UniProtKB-KW"/>
</dbReference>
<gene>
    <name evidence="6" type="ORF">FN846DRAFT_969639</name>
</gene>
<dbReference type="Gene3D" id="1.10.1200.10">
    <property type="entry name" value="ACP-like"/>
    <property type="match status" value="2"/>
</dbReference>
<dbReference type="OrthoDB" id="416786at2759"/>
<dbReference type="InterPro" id="IPR001242">
    <property type="entry name" value="Condensation_dom"/>
</dbReference>
<dbReference type="CDD" id="cd19537">
    <property type="entry name" value="C_NRPS-like"/>
    <property type="match status" value="1"/>
</dbReference>
<reference evidence="6 7" key="1">
    <citation type="submission" date="2019-09" db="EMBL/GenBank/DDBJ databases">
        <title>Draft genome of the ectomycorrhizal ascomycete Sphaerosporella brunnea.</title>
        <authorList>
            <consortium name="DOE Joint Genome Institute"/>
            <person name="Benucci G.M."/>
            <person name="Marozzi G."/>
            <person name="Antonielli L."/>
            <person name="Sanchez S."/>
            <person name="Marco P."/>
            <person name="Wang X."/>
            <person name="Falini L.B."/>
            <person name="Barry K."/>
            <person name="Haridas S."/>
            <person name="Lipzen A."/>
            <person name="Labutti K."/>
            <person name="Grigoriev I.V."/>
            <person name="Murat C."/>
            <person name="Martin F."/>
            <person name="Albertini E."/>
            <person name="Donnini D."/>
            <person name="Bonito G."/>
        </authorList>
    </citation>
    <scope>NUCLEOTIDE SEQUENCE [LARGE SCALE GENOMIC DNA]</scope>
    <source>
        <strain evidence="6 7">Sb_GMNB300</strain>
    </source>
</reference>
<dbReference type="InParanoid" id="A0A5J5EJU6"/>
<evidence type="ECO:0000256" key="4">
    <source>
        <dbReference type="ARBA" id="ARBA00029454"/>
    </source>
</evidence>
<dbReference type="PROSITE" id="PS00455">
    <property type="entry name" value="AMP_BINDING"/>
    <property type="match status" value="2"/>
</dbReference>
<comment type="similarity">
    <text evidence="4">Belongs to the NRP synthetase family.</text>
</comment>
<evidence type="ECO:0000256" key="3">
    <source>
        <dbReference type="ARBA" id="ARBA00022598"/>
    </source>
</evidence>
<keyword evidence="7" id="KW-1185">Reference proteome</keyword>
<dbReference type="Gene3D" id="3.40.50.12780">
    <property type="entry name" value="N-terminal domain of ligase-like"/>
    <property type="match status" value="2"/>
</dbReference>
<dbReference type="InterPro" id="IPR023213">
    <property type="entry name" value="CAT-like_dom_sf"/>
</dbReference>
<organism evidence="6 7">
    <name type="scientific">Sphaerosporella brunnea</name>
    <dbReference type="NCBI Taxonomy" id="1250544"/>
    <lineage>
        <taxon>Eukaryota</taxon>
        <taxon>Fungi</taxon>
        <taxon>Dikarya</taxon>
        <taxon>Ascomycota</taxon>
        <taxon>Pezizomycotina</taxon>
        <taxon>Pezizomycetes</taxon>
        <taxon>Pezizales</taxon>
        <taxon>Pyronemataceae</taxon>
        <taxon>Sphaerosporella</taxon>
    </lineage>
</organism>
<dbReference type="GO" id="GO:0005737">
    <property type="term" value="C:cytoplasm"/>
    <property type="evidence" value="ECO:0007669"/>
    <property type="project" value="TreeGrafter"/>
</dbReference>
<keyword evidence="2" id="KW-0597">Phosphoprotein</keyword>
<dbReference type="Gene3D" id="3.30.559.10">
    <property type="entry name" value="Chloramphenicol acetyltransferase-like domain"/>
    <property type="match status" value="2"/>
</dbReference>
<dbReference type="InterPro" id="IPR000873">
    <property type="entry name" value="AMP-dep_synth/lig_dom"/>
</dbReference>
<dbReference type="InterPro" id="IPR020845">
    <property type="entry name" value="AMP-binding_CS"/>
</dbReference>
<dbReference type="SUPFAM" id="SSF52777">
    <property type="entry name" value="CoA-dependent acyltransferases"/>
    <property type="match status" value="4"/>
</dbReference>
<name>A0A5J5EJU6_9PEZI</name>
<keyword evidence="3" id="KW-0436">Ligase</keyword>
<dbReference type="GO" id="GO:0043041">
    <property type="term" value="P:amino acid activation for nonribosomal peptide biosynthetic process"/>
    <property type="evidence" value="ECO:0007669"/>
    <property type="project" value="TreeGrafter"/>
</dbReference>
<dbReference type="Pfam" id="PF00668">
    <property type="entry name" value="Condensation"/>
    <property type="match status" value="2"/>
</dbReference>
<sequence>MTNPPYNEHSILHHFAVITSQSPDTIAAENKREKITYRELDDASSRFAARLQQHGVQQGQPVPVVSSLCIPFLVGILGVLKAGAVYVPVDRSQWSDEHISGVLRAVKGGVLVVDSSEDRRWEGYGVVVAVDEEEKRKGSDTAEEQVVVDKEDEKQGAEQGAACIIFTSGTTGKPKGVIIRHEALANLVVTRRSDVRLAAGDRFLMTLSPAFDACNGYIFSVLCSGGTLVLATACNLQARLRTCNILAATPSILESLGPPSSRIHGSHSCSSDEYPNLKTIVLGGETPSQQLLRAWASPTRTIYNDYGPTEATCAVLTGTIEFSKSSDSFKNSIVGAPISGAQVFLLDDTLHEVSALGQVGEITIAGVCLAAGYWQDEAMTREKFTVWQGTRVYRTGDYGRWQVSSTGRKVIEFRGRRDRLVKNRGFLVNLETDVDTAILEVGQPFVTGAFSLLYAGRLYAVVTPHTLEVDVLRARLVDRLLAYQVPDRIIAVDALPKGANGKIHRRGVQAIVLEKEGEEEEEEEMNAATGCATVEGIVRAGMARVLSLPVAAIRRDSAFLKLGGHSLAAVAVASYCRQRGAKVTAYDILTSHTVGELFARCSGVGGPCRGFESATVSSTTDTGPITDVQLSFIYGSQSLRGVNVIQATTVYPSEVIPALRKAWEAVIKAEPIFRTTFDMERRRQVVNAEATPFRWEEVIVATEDAYERESRNAPFDIGLATTFKVVSWNQQSALIWTIHHALIDGYSASLILNKVQDAAANNRGPVKPGPSFAQLAHELELLQKTSGEEAKAFWKQQEEELPKATCQLRLPRPTVKEAVDLNAPPTPQFADFTLATNLSLKSIAQSMVSLGATPPVLFYAAWAILLSNYCNCEQVLIGAVLSGRNLPLPSAEAAIGPLVNTLPLRILVDPGSTAADFLRAVFLKLHRIARFQWSFPANERRRYHSVLATQYDMPKLNYEFAAPIKKPTIRECSDIPLSVLIEEDMSVRFLYHSDHYSELDIQRLAKNYRNILHALLEPGATVETCSRKMLSPEDRHALYLYGNALSPSTFATESSETVLTMFEEMASRHPLHTAIEKGTNSLTYQELDAAATRLARSISRLAQVGDVVCLHADHSINRIIGIISIFKAGMTYCPLDKVQPPEVRSDIYTRSGATLFLAPSHRQLKYAPKAASRSLGIDSALQIDDDDDAGNGWCRKGALADPKSIAYICFTSGSTGKPKGVLCEHGGLTAFQKSWRKLVPSAIGRRWAQFLSAGFDGSIFETFSALCHGSTLVLRDSEDPFAVLRAADQAMITPSTAEGLAPCDYPNLKWVYFGGEPLSHKIVDRWAPGRSLYNVYGPTEGTILTTVKRVHPGSSITIGFPLPSMRVYILNDKMGFVPVGVVGEIFIAGVQVARGYVGMEEETKRKFIPDTVCPRESERMYRTGDLGYWTEEGEVMCVGRKDRQIKLRGFRVDLGSVESTIVREGTNVKAAAVTMSQGSLIAWVQPACVDTDSLAKKLTSVLPPYARPKTITAVDSFPLSKTGKLDYAAIASMPRPLKRRWKGGSLSGRTETIIAQEWHRLLELEESDTLSSDDSFVELGGHSVLQLILAARLSKLFGPSIPVSVVINSHSLRDLASAIDALRQSDNGVRRMAGRQLGYHDLSPTEMEWWLKYRTAEAKSTFNVPFACKLSSSVDRTLLARAWNVVISRHNLLRCRFIEVEGEPRRIFSDVPPVARLVESLDVWSEVNRPIDLANEDLIRVLISPRHMTVTITHIICDLLTLHVLLKEVAAVYACSALPEVRTTYMEISQWSHHASPSDLKFWSTYLEGIPLSTEATATLSHHPHSGIKSYRGTSRVFDVGQALYRKVTTLAKRYNTTVHQISRAAVVLTLQALTGADDVVIGSPFMNRPRLEDQEVVGLFLEPLPMRFRLDREDMSCESIMQTVQCSSQSALAHAVPWNDLLEHLGIQRGAAAPSTLPIFDTVVTFHEKASAAGWGVFPVPGADPLMVWTEGSKFKLLFEWTTLASTENLVVRLEYDTDRISAACIGIVEEALRTSLNCLASDMSCGEIVREISGTSRDFCQARCVDAGCLGALVYGA</sequence>
<evidence type="ECO:0000313" key="7">
    <source>
        <dbReference type="Proteomes" id="UP000326924"/>
    </source>
</evidence>
<dbReference type="Gene3D" id="3.30.300.30">
    <property type="match status" value="2"/>
</dbReference>
<evidence type="ECO:0000256" key="2">
    <source>
        <dbReference type="ARBA" id="ARBA00022553"/>
    </source>
</evidence>
<keyword evidence="1" id="KW-0596">Phosphopantetheine</keyword>
<dbReference type="InterPro" id="IPR036736">
    <property type="entry name" value="ACP-like_sf"/>
</dbReference>
<dbReference type="InterPro" id="IPR042099">
    <property type="entry name" value="ANL_N_sf"/>
</dbReference>
<dbReference type="Pfam" id="PF00550">
    <property type="entry name" value="PP-binding"/>
    <property type="match status" value="2"/>
</dbReference>
<dbReference type="Proteomes" id="UP000326924">
    <property type="component" value="Unassembled WGS sequence"/>
</dbReference>
<dbReference type="PROSITE" id="PS50075">
    <property type="entry name" value="CARRIER"/>
    <property type="match status" value="1"/>
</dbReference>
<proteinExistence type="inferred from homology"/>
<dbReference type="GO" id="GO:0031177">
    <property type="term" value="F:phosphopantetheine binding"/>
    <property type="evidence" value="ECO:0007669"/>
    <property type="project" value="TreeGrafter"/>
</dbReference>
<dbReference type="PANTHER" id="PTHR45527:SF11">
    <property type="entry name" value="NONRIBOSOMAL PEPTIDE SYNTHETASE 5"/>
    <property type="match status" value="1"/>
</dbReference>
<comment type="caution">
    <text evidence="6">The sequence shown here is derived from an EMBL/GenBank/DDBJ whole genome shotgun (WGS) entry which is preliminary data.</text>
</comment>
<accession>A0A5J5EJU6</accession>
<protein>
    <recommendedName>
        <fullName evidence="5">Carrier domain-containing protein</fullName>
    </recommendedName>
</protein>
<dbReference type="InterPro" id="IPR009081">
    <property type="entry name" value="PP-bd_ACP"/>
</dbReference>
<dbReference type="GO" id="GO:0044550">
    <property type="term" value="P:secondary metabolite biosynthetic process"/>
    <property type="evidence" value="ECO:0007669"/>
    <property type="project" value="TreeGrafter"/>
</dbReference>
<dbReference type="EMBL" id="VXIS01000262">
    <property type="protein sequence ID" value="KAA8895463.1"/>
    <property type="molecule type" value="Genomic_DNA"/>
</dbReference>
<dbReference type="SUPFAM" id="SSF47336">
    <property type="entry name" value="ACP-like"/>
    <property type="match status" value="2"/>
</dbReference>
<dbReference type="Pfam" id="PF00501">
    <property type="entry name" value="AMP-binding"/>
    <property type="match status" value="2"/>
</dbReference>
<dbReference type="InterPro" id="IPR010071">
    <property type="entry name" value="AA_adenyl_dom"/>
</dbReference>
<evidence type="ECO:0000313" key="6">
    <source>
        <dbReference type="EMBL" id="KAA8895463.1"/>
    </source>
</evidence>
<dbReference type="NCBIfam" id="TIGR01733">
    <property type="entry name" value="AA-adenyl-dom"/>
    <property type="match status" value="1"/>
</dbReference>
<dbReference type="InterPro" id="IPR045851">
    <property type="entry name" value="AMP-bd_C_sf"/>
</dbReference>
<dbReference type="PANTHER" id="PTHR45527">
    <property type="entry name" value="NONRIBOSOMAL PEPTIDE SYNTHETASE"/>
    <property type="match status" value="1"/>
</dbReference>
<feature type="domain" description="Carrier" evidence="5">
    <location>
        <begin position="1548"/>
        <end position="1623"/>
    </location>
</feature>